<accession>A0A291GBV6</accession>
<dbReference type="PANTHER" id="PTHR30133">
    <property type="entry name" value="CATIONIC AMINO ACID TRANSPORTER, MEMBRANE COMPONENT"/>
    <property type="match status" value="1"/>
</dbReference>
<reference evidence="7 8" key="1">
    <citation type="submission" date="2017-06" db="EMBL/GenBank/DDBJ databases">
        <title>Celeribacter sp. TSPH2 complete genome sequence.</title>
        <authorList>
            <person name="Woo J.-H."/>
            <person name="Kim H.-S."/>
        </authorList>
    </citation>
    <scope>NUCLEOTIDE SEQUENCE [LARGE SCALE GENOMIC DNA]</scope>
    <source>
        <strain evidence="7 8">TSPH2</strain>
    </source>
</reference>
<dbReference type="Gene3D" id="1.10.3720.10">
    <property type="entry name" value="MetI-like"/>
    <property type="match status" value="1"/>
</dbReference>
<dbReference type="Pfam" id="PF00528">
    <property type="entry name" value="BPD_transp_1"/>
    <property type="match status" value="1"/>
</dbReference>
<evidence type="ECO:0000256" key="3">
    <source>
        <dbReference type="ARBA" id="ARBA00022989"/>
    </source>
</evidence>
<feature type="transmembrane region" description="Helical" evidence="5">
    <location>
        <begin position="27"/>
        <end position="55"/>
    </location>
</feature>
<dbReference type="PANTHER" id="PTHR30133:SF2">
    <property type="entry name" value="ARGININE ABC TRANSPORTER PERMEASE PROTEIN ARTQ"/>
    <property type="match status" value="1"/>
</dbReference>
<keyword evidence="2 5" id="KW-0812">Transmembrane</keyword>
<dbReference type="RefSeq" id="WP_096805524.1">
    <property type="nucleotide sequence ID" value="NZ_CP022196.1"/>
</dbReference>
<dbReference type="AlphaFoldDB" id="A0A291GBV6"/>
<feature type="domain" description="ABC transmembrane type-1" evidence="6">
    <location>
        <begin position="29"/>
        <end position="274"/>
    </location>
</feature>
<dbReference type="PROSITE" id="PS50928">
    <property type="entry name" value="ABC_TM1"/>
    <property type="match status" value="1"/>
</dbReference>
<keyword evidence="8" id="KW-1185">Reference proteome</keyword>
<dbReference type="STRING" id="1758178.GCA_001550095_00252"/>
<feature type="transmembrane region" description="Helical" evidence="5">
    <location>
        <begin position="67"/>
        <end position="92"/>
    </location>
</feature>
<dbReference type="InterPro" id="IPR051613">
    <property type="entry name" value="ABC_transp_permease_HisMQ"/>
</dbReference>
<evidence type="ECO:0000256" key="4">
    <source>
        <dbReference type="ARBA" id="ARBA00023136"/>
    </source>
</evidence>
<dbReference type="GO" id="GO:0055085">
    <property type="term" value="P:transmembrane transport"/>
    <property type="evidence" value="ECO:0007669"/>
    <property type="project" value="InterPro"/>
</dbReference>
<organism evidence="7 8">
    <name type="scientific">Celeribacter ethanolicus</name>
    <dbReference type="NCBI Taxonomy" id="1758178"/>
    <lineage>
        <taxon>Bacteria</taxon>
        <taxon>Pseudomonadati</taxon>
        <taxon>Pseudomonadota</taxon>
        <taxon>Alphaproteobacteria</taxon>
        <taxon>Rhodobacterales</taxon>
        <taxon>Roseobacteraceae</taxon>
        <taxon>Celeribacter</taxon>
    </lineage>
</organism>
<evidence type="ECO:0000256" key="1">
    <source>
        <dbReference type="ARBA" id="ARBA00004651"/>
    </source>
</evidence>
<feature type="transmembrane region" description="Helical" evidence="5">
    <location>
        <begin position="249"/>
        <end position="270"/>
    </location>
</feature>
<dbReference type="EMBL" id="CP022196">
    <property type="protein sequence ID" value="ATG47522.1"/>
    <property type="molecule type" value="Genomic_DNA"/>
</dbReference>
<dbReference type="CDD" id="cd06261">
    <property type="entry name" value="TM_PBP2"/>
    <property type="match status" value="1"/>
</dbReference>
<evidence type="ECO:0000313" key="7">
    <source>
        <dbReference type="EMBL" id="ATG47522.1"/>
    </source>
</evidence>
<comment type="similarity">
    <text evidence="5">Belongs to the binding-protein-dependent transport system permease family.</text>
</comment>
<name>A0A291GBV6_9RHOB</name>
<evidence type="ECO:0000256" key="5">
    <source>
        <dbReference type="RuleBase" id="RU363032"/>
    </source>
</evidence>
<dbReference type="OrthoDB" id="9815029at2"/>
<dbReference type="SUPFAM" id="SSF161098">
    <property type="entry name" value="MetI-like"/>
    <property type="match status" value="1"/>
</dbReference>
<proteinExistence type="inferred from homology"/>
<keyword evidence="4 5" id="KW-0472">Membrane</keyword>
<keyword evidence="3 5" id="KW-1133">Transmembrane helix</keyword>
<dbReference type="KEGG" id="ceh:CEW89_08015"/>
<sequence length="296" mass="33251">MFSYCADPDTLDRLHWLSCYLTTGKHMAFYTSFGTVLLLLAVTAPLALAFGFAAAAGSRSHFFPLKWLSNIYMAIVRGVPDIVFFLFFVIALDQAFEWTRHQVLCPDWDQPIRQGNDFIVCPAAKLPLNSAPEIYHQIYGFGLAVLTFAIVFGAFAGNVLAGAFKAVPHGQIETAEAYGMTRRQTFWRIMVPQMWTYAIPGLSNLWMVLIKATPLLFLLGVEDVVYWARELGNTKTARFTDYPHGDWRVYYFFGLLVFYLLFTKLSEVVLARITRKLSHGQATAAGEAMRKAGANA</sequence>
<dbReference type="Proteomes" id="UP000217935">
    <property type="component" value="Chromosome"/>
</dbReference>
<keyword evidence="5" id="KW-0813">Transport</keyword>
<evidence type="ECO:0000259" key="6">
    <source>
        <dbReference type="PROSITE" id="PS50928"/>
    </source>
</evidence>
<dbReference type="InterPro" id="IPR035906">
    <property type="entry name" value="MetI-like_sf"/>
</dbReference>
<dbReference type="InterPro" id="IPR000515">
    <property type="entry name" value="MetI-like"/>
</dbReference>
<comment type="subcellular location">
    <subcellularLocation>
        <location evidence="1 5">Cell membrane</location>
        <topology evidence="1 5">Multi-pass membrane protein</topology>
    </subcellularLocation>
</comment>
<feature type="transmembrane region" description="Helical" evidence="5">
    <location>
        <begin position="138"/>
        <end position="164"/>
    </location>
</feature>
<protein>
    <submittedName>
        <fullName evidence="7">ABC transporter permease</fullName>
    </submittedName>
</protein>
<evidence type="ECO:0000313" key="8">
    <source>
        <dbReference type="Proteomes" id="UP000217935"/>
    </source>
</evidence>
<evidence type="ECO:0000256" key="2">
    <source>
        <dbReference type="ARBA" id="ARBA00022692"/>
    </source>
</evidence>
<dbReference type="GO" id="GO:0005886">
    <property type="term" value="C:plasma membrane"/>
    <property type="evidence" value="ECO:0007669"/>
    <property type="project" value="UniProtKB-SubCell"/>
</dbReference>
<gene>
    <name evidence="7" type="ORF">CEW89_08015</name>
</gene>